<dbReference type="RefSeq" id="WP_173065963.1">
    <property type="nucleotide sequence ID" value="NZ_AP022853.1"/>
</dbReference>
<dbReference type="InterPro" id="IPR011324">
    <property type="entry name" value="Cytotoxic_necrot_fac-like_cat"/>
</dbReference>
<comment type="catalytic activity">
    <reaction evidence="8">
        <text>adenosine + phosphate = alpha-D-ribose 1-phosphate + adenine</text>
        <dbReference type="Rhea" id="RHEA:27642"/>
        <dbReference type="ChEBI" id="CHEBI:16335"/>
        <dbReference type="ChEBI" id="CHEBI:16708"/>
        <dbReference type="ChEBI" id="CHEBI:43474"/>
        <dbReference type="ChEBI" id="CHEBI:57720"/>
        <dbReference type="EC" id="2.4.2.1"/>
    </reaction>
    <physiologicalReaction direction="left-to-right" evidence="8">
        <dbReference type="Rhea" id="RHEA:27643"/>
    </physiologicalReaction>
</comment>
<evidence type="ECO:0000313" key="13">
    <source>
        <dbReference type="Proteomes" id="UP000502260"/>
    </source>
</evidence>
<keyword evidence="3" id="KW-0808">Transferase</keyword>
<sequence>MKQGWIVPDWPAPASVHALVTTRAGGVSVAPYACLNLGDHVGDDPIAVAANRRMLQTSLPTEPVWLKQVHGRGIADADHAAGVPNGHGKSVTPDHETCRDRFPHPSPPPAPARGVPAGIGSKAAQSGETGEGDEGSLRESQITADGSVARKSGVVCAVLTADCLPVLLCDRAGTVVAAAHAGWRGLADGVVEAAVAAMAVEAGEVLAWLGPAIGPQAFEVGGEVRQIFMEHDPAADSAFVPSVNAGKWLADIYLLARQRLARIGVSAVYGGDCCTYSDAERFYSYRRDGVTGRIASLVWIDPEKR</sequence>
<evidence type="ECO:0000256" key="8">
    <source>
        <dbReference type="ARBA" id="ARBA00048968"/>
    </source>
</evidence>
<dbReference type="EMBL" id="AP022853">
    <property type="protein sequence ID" value="BCB27752.1"/>
    <property type="molecule type" value="Genomic_DNA"/>
</dbReference>
<dbReference type="PANTHER" id="PTHR30616">
    <property type="entry name" value="UNCHARACTERIZED PROTEIN YFIH"/>
    <property type="match status" value="1"/>
</dbReference>
<evidence type="ECO:0000256" key="3">
    <source>
        <dbReference type="ARBA" id="ARBA00022679"/>
    </source>
</evidence>
<dbReference type="Proteomes" id="UP000502260">
    <property type="component" value="Chromosome"/>
</dbReference>
<evidence type="ECO:0000256" key="2">
    <source>
        <dbReference type="ARBA" id="ARBA00007353"/>
    </source>
</evidence>
<dbReference type="AlphaFoldDB" id="A0A6F8VFM5"/>
<evidence type="ECO:0000256" key="9">
    <source>
        <dbReference type="ARBA" id="ARBA00049893"/>
    </source>
</evidence>
<dbReference type="CDD" id="cd16833">
    <property type="entry name" value="YfiH"/>
    <property type="match status" value="1"/>
</dbReference>
<evidence type="ECO:0000256" key="11">
    <source>
        <dbReference type="SAM" id="MobiDB-lite"/>
    </source>
</evidence>
<feature type="compositionally biased region" description="Basic and acidic residues" evidence="11">
    <location>
        <begin position="92"/>
        <end position="103"/>
    </location>
</feature>
<keyword evidence="6" id="KW-0862">Zinc</keyword>
<reference evidence="13" key="1">
    <citation type="submission" date="2020-03" db="EMBL/GenBank/DDBJ databases">
        <title>Complete genome sequence of sulfur-oxidizing bacterium skT11.</title>
        <authorList>
            <person name="Kanda M."/>
            <person name="Kojima H."/>
            <person name="Fukui M."/>
        </authorList>
    </citation>
    <scope>NUCLEOTIDE SEQUENCE [LARGE SCALE GENOMIC DNA]</scope>
    <source>
        <strain evidence="13">skT11</strain>
    </source>
</reference>
<comment type="catalytic activity">
    <reaction evidence="7">
        <text>adenosine + H2O + H(+) = inosine + NH4(+)</text>
        <dbReference type="Rhea" id="RHEA:24408"/>
        <dbReference type="ChEBI" id="CHEBI:15377"/>
        <dbReference type="ChEBI" id="CHEBI:15378"/>
        <dbReference type="ChEBI" id="CHEBI:16335"/>
        <dbReference type="ChEBI" id="CHEBI:17596"/>
        <dbReference type="ChEBI" id="CHEBI:28938"/>
        <dbReference type="EC" id="3.5.4.4"/>
    </reaction>
    <physiologicalReaction direction="left-to-right" evidence="7">
        <dbReference type="Rhea" id="RHEA:24409"/>
    </physiologicalReaction>
</comment>
<comment type="similarity">
    <text evidence="2 10">Belongs to the purine nucleoside phosphorylase YfiH/LACC1 family.</text>
</comment>
<evidence type="ECO:0000256" key="4">
    <source>
        <dbReference type="ARBA" id="ARBA00022723"/>
    </source>
</evidence>
<evidence type="ECO:0000256" key="1">
    <source>
        <dbReference type="ARBA" id="ARBA00000553"/>
    </source>
</evidence>
<keyword evidence="13" id="KW-1185">Reference proteome</keyword>
<evidence type="ECO:0000313" key="12">
    <source>
        <dbReference type="EMBL" id="BCB27752.1"/>
    </source>
</evidence>
<comment type="catalytic activity">
    <reaction evidence="1">
        <text>inosine + phosphate = alpha-D-ribose 1-phosphate + hypoxanthine</text>
        <dbReference type="Rhea" id="RHEA:27646"/>
        <dbReference type="ChEBI" id="CHEBI:17368"/>
        <dbReference type="ChEBI" id="CHEBI:17596"/>
        <dbReference type="ChEBI" id="CHEBI:43474"/>
        <dbReference type="ChEBI" id="CHEBI:57720"/>
        <dbReference type="EC" id="2.4.2.1"/>
    </reaction>
    <physiologicalReaction direction="left-to-right" evidence="1">
        <dbReference type="Rhea" id="RHEA:27647"/>
    </physiologicalReaction>
</comment>
<feature type="region of interest" description="Disordered" evidence="11">
    <location>
        <begin position="77"/>
        <end position="139"/>
    </location>
</feature>
<organism evidence="12 13">
    <name type="scientific">Sulfurimicrobium lacus</name>
    <dbReference type="NCBI Taxonomy" id="2715678"/>
    <lineage>
        <taxon>Bacteria</taxon>
        <taxon>Pseudomonadati</taxon>
        <taxon>Pseudomonadota</taxon>
        <taxon>Betaproteobacteria</taxon>
        <taxon>Nitrosomonadales</taxon>
        <taxon>Sulfuricellaceae</taxon>
        <taxon>Sulfurimicrobium</taxon>
    </lineage>
</organism>
<name>A0A6F8VFM5_9PROT</name>
<comment type="catalytic activity">
    <reaction evidence="9">
        <text>S-methyl-5'-thioadenosine + phosphate = 5-(methylsulfanyl)-alpha-D-ribose 1-phosphate + adenine</text>
        <dbReference type="Rhea" id="RHEA:11852"/>
        <dbReference type="ChEBI" id="CHEBI:16708"/>
        <dbReference type="ChEBI" id="CHEBI:17509"/>
        <dbReference type="ChEBI" id="CHEBI:43474"/>
        <dbReference type="ChEBI" id="CHEBI:58533"/>
        <dbReference type="EC" id="2.4.2.28"/>
    </reaction>
    <physiologicalReaction direction="left-to-right" evidence="9">
        <dbReference type="Rhea" id="RHEA:11853"/>
    </physiologicalReaction>
</comment>
<evidence type="ECO:0000256" key="10">
    <source>
        <dbReference type="RuleBase" id="RU361274"/>
    </source>
</evidence>
<dbReference type="InterPro" id="IPR038371">
    <property type="entry name" value="Cu_polyphenol_OxRdtase_sf"/>
</dbReference>
<proteinExistence type="inferred from homology"/>
<evidence type="ECO:0000256" key="6">
    <source>
        <dbReference type="ARBA" id="ARBA00022833"/>
    </source>
</evidence>
<dbReference type="GO" id="GO:0005507">
    <property type="term" value="F:copper ion binding"/>
    <property type="evidence" value="ECO:0007669"/>
    <property type="project" value="TreeGrafter"/>
</dbReference>
<evidence type="ECO:0000256" key="7">
    <source>
        <dbReference type="ARBA" id="ARBA00047989"/>
    </source>
</evidence>
<gene>
    <name evidence="12" type="ORF">SKTS_26380</name>
</gene>
<dbReference type="InterPro" id="IPR003730">
    <property type="entry name" value="Cu_polyphenol_OxRdtase"/>
</dbReference>
<keyword evidence="5" id="KW-0378">Hydrolase</keyword>
<dbReference type="SUPFAM" id="SSF64438">
    <property type="entry name" value="CNF1/YfiH-like putative cysteine hydrolases"/>
    <property type="match status" value="1"/>
</dbReference>
<protein>
    <recommendedName>
        <fullName evidence="10">Purine nucleoside phosphorylase</fullName>
    </recommendedName>
</protein>
<dbReference type="Gene3D" id="3.60.140.10">
    <property type="entry name" value="CNF1/YfiH-like putative cysteine hydrolases"/>
    <property type="match status" value="1"/>
</dbReference>
<dbReference type="KEGG" id="slac:SKTS_26380"/>
<dbReference type="GO" id="GO:0017061">
    <property type="term" value="F:S-methyl-5-thioadenosine phosphorylase activity"/>
    <property type="evidence" value="ECO:0007669"/>
    <property type="project" value="UniProtKB-EC"/>
</dbReference>
<dbReference type="Pfam" id="PF02578">
    <property type="entry name" value="Cu-oxidase_4"/>
    <property type="match status" value="2"/>
</dbReference>
<dbReference type="GO" id="GO:0016787">
    <property type="term" value="F:hydrolase activity"/>
    <property type="evidence" value="ECO:0007669"/>
    <property type="project" value="UniProtKB-KW"/>
</dbReference>
<accession>A0A6F8VFM5</accession>
<dbReference type="PANTHER" id="PTHR30616:SF2">
    <property type="entry name" value="PURINE NUCLEOSIDE PHOSPHORYLASE LACC1"/>
    <property type="match status" value="1"/>
</dbReference>
<dbReference type="NCBIfam" id="TIGR00726">
    <property type="entry name" value="peptidoglycan editing factor PgeF"/>
    <property type="match status" value="1"/>
</dbReference>
<keyword evidence="4" id="KW-0479">Metal-binding</keyword>
<evidence type="ECO:0000256" key="5">
    <source>
        <dbReference type="ARBA" id="ARBA00022801"/>
    </source>
</evidence>